<organism evidence="1 2">
    <name type="scientific">Miniphocaeibacter halophilus</name>
    <dbReference type="NCBI Taxonomy" id="2931922"/>
    <lineage>
        <taxon>Bacteria</taxon>
        <taxon>Bacillati</taxon>
        <taxon>Bacillota</taxon>
        <taxon>Tissierellia</taxon>
        <taxon>Tissierellales</taxon>
        <taxon>Peptoniphilaceae</taxon>
        <taxon>Miniphocaeibacter</taxon>
    </lineage>
</organism>
<proteinExistence type="predicted"/>
<dbReference type="EMBL" id="CP066744">
    <property type="protein sequence ID" value="QQK08177.1"/>
    <property type="molecule type" value="Genomic_DNA"/>
</dbReference>
<evidence type="ECO:0000313" key="2">
    <source>
        <dbReference type="Proteomes" id="UP000595814"/>
    </source>
</evidence>
<name>A0AC61MRY1_9FIRM</name>
<sequence length="158" mass="17074">MNNTIKFILDGKNVEYNGNPSERLLDVLRNYFHSTGVKCGCKEGECGACSVLIDGVLANSCMLTVGRIENCEVMTIEGFSKTKKFDVIDKAYSSVGAVQCGFCIPGMVLATEYLLSQNPNPTEEEIRDGISGNLCRCTGYNAIVRAVGIAAKEGEGLW</sequence>
<protein>
    <submittedName>
        <fullName evidence="1">(2Fe-2S)-binding protein</fullName>
    </submittedName>
</protein>
<accession>A0AC61MRY1</accession>
<keyword evidence="2" id="KW-1185">Reference proteome</keyword>
<evidence type="ECO:0000313" key="1">
    <source>
        <dbReference type="EMBL" id="QQK08177.1"/>
    </source>
</evidence>
<reference evidence="1 2" key="1">
    <citation type="journal article" date="2022" name="Int. J. Syst. Evol. Microbiol.">
        <title>Miniphocaeibacter halophilus sp. nov., an ammonium-tolerant acetate-producing bacterium isolated from a biogas system.</title>
        <authorList>
            <person name="Schnurer A."/>
            <person name="Singh A."/>
            <person name="Bi S."/>
            <person name="Qiao W."/>
            <person name="Westerholm M."/>
        </authorList>
    </citation>
    <scope>NUCLEOTIDE SEQUENCE [LARGE SCALE GENOMIC DNA]</scope>
    <source>
        <strain evidence="1 2">AMB_01</strain>
    </source>
</reference>
<gene>
    <name evidence="1" type="ORF">JFY71_01180</name>
</gene>
<dbReference type="Proteomes" id="UP000595814">
    <property type="component" value="Chromosome"/>
</dbReference>